<reference evidence="2 3" key="1">
    <citation type="submission" date="2016-08" db="EMBL/GenBank/DDBJ databases">
        <title>A Parts List for Fungal Cellulosomes Revealed by Comparative Genomics.</title>
        <authorList>
            <consortium name="DOE Joint Genome Institute"/>
            <person name="Haitjema C.H."/>
            <person name="Gilmore S.P."/>
            <person name="Henske J.K."/>
            <person name="Solomon K.V."/>
            <person name="De Groot R."/>
            <person name="Kuo A."/>
            <person name="Mondo S.J."/>
            <person name="Salamov A.A."/>
            <person name="Labutti K."/>
            <person name="Zhao Z."/>
            <person name="Chiniquy J."/>
            <person name="Barry K."/>
            <person name="Brewer H.M."/>
            <person name="Purvine S.O."/>
            <person name="Wright A.T."/>
            <person name="Boxma B."/>
            <person name="Van Alen T."/>
            <person name="Hackstein J.H."/>
            <person name="Baker S.E."/>
            <person name="Grigoriev I.V."/>
            <person name="O'Malley M.A."/>
        </authorList>
    </citation>
    <scope>NUCLEOTIDE SEQUENCE [LARGE SCALE GENOMIC DNA]</scope>
    <source>
        <strain evidence="2 3">S4</strain>
    </source>
</reference>
<feature type="transmembrane region" description="Helical" evidence="1">
    <location>
        <begin position="187"/>
        <end position="209"/>
    </location>
</feature>
<evidence type="ECO:0000313" key="2">
    <source>
        <dbReference type="EMBL" id="ORX78533.1"/>
    </source>
</evidence>
<keyword evidence="1" id="KW-1133">Transmembrane helix</keyword>
<dbReference type="OrthoDB" id="10382912at2759"/>
<feature type="transmembrane region" description="Helical" evidence="1">
    <location>
        <begin position="229"/>
        <end position="254"/>
    </location>
</feature>
<accession>A0A1Y1WYF7</accession>
<protein>
    <submittedName>
        <fullName evidence="2">Uncharacterized protein</fullName>
    </submittedName>
</protein>
<dbReference type="EMBL" id="MCFG01000206">
    <property type="protein sequence ID" value="ORX78533.1"/>
    <property type="molecule type" value="Genomic_DNA"/>
</dbReference>
<gene>
    <name evidence="2" type="ORF">BCR32DRAFT_270017</name>
</gene>
<proteinExistence type="predicted"/>
<organism evidence="2 3">
    <name type="scientific">Anaeromyces robustus</name>
    <dbReference type="NCBI Taxonomy" id="1754192"/>
    <lineage>
        <taxon>Eukaryota</taxon>
        <taxon>Fungi</taxon>
        <taxon>Fungi incertae sedis</taxon>
        <taxon>Chytridiomycota</taxon>
        <taxon>Chytridiomycota incertae sedis</taxon>
        <taxon>Neocallimastigomycetes</taxon>
        <taxon>Neocallimastigales</taxon>
        <taxon>Neocallimastigaceae</taxon>
        <taxon>Anaeromyces</taxon>
    </lineage>
</organism>
<evidence type="ECO:0000256" key="1">
    <source>
        <dbReference type="SAM" id="Phobius"/>
    </source>
</evidence>
<keyword evidence="1" id="KW-0472">Membrane</keyword>
<evidence type="ECO:0000313" key="3">
    <source>
        <dbReference type="Proteomes" id="UP000193944"/>
    </source>
</evidence>
<sequence length="450" mass="53238">MADLAYTPEQIKNLVAKNRRYFIEDYSKASFFQILASKGTNIGCYEKYLEGVKYLEPKNEIINIIRIIINAFIKPIQSSFFYWTLLICIIHKFNFRKPVMRIILAHYLLRTTGDIIDQLGNLMNHYFATNKSGECFSDVQYTEQHPLKWFITRQINNFFWYSGEIAGDWYSLYRTIAVARDQPNIKYVYITCGLFNFSKIFICLFHFNLNVKDLYVGAYYNKDNVDKFYNYYWALQVLSMITSLIYEMTVYSVLKKQFSNMNVSKYGFLKKFRTISEYRIIISAFVGFLGLPISIGYIGTKIYLCYVKGEIDLNFEFEDLRSVIINVQYMMIFIDQILLKLSREESQFSSRSESGVSNYGNNNYIFYDNPNYSKDFSKSRTFSRSSNFSSKNMSESYMSLNNLSNNYRINNHYNSTLINKTKKSDNHPYSFLNDEFTTKTRSYGNYYIYN</sequence>
<name>A0A1Y1WYF7_9FUNG</name>
<feature type="transmembrane region" description="Helical" evidence="1">
    <location>
        <begin position="280"/>
        <end position="300"/>
    </location>
</feature>
<keyword evidence="3" id="KW-1185">Reference proteome</keyword>
<dbReference type="Proteomes" id="UP000193944">
    <property type="component" value="Unassembled WGS sequence"/>
</dbReference>
<comment type="caution">
    <text evidence="2">The sequence shown here is derived from an EMBL/GenBank/DDBJ whole genome shotgun (WGS) entry which is preliminary data.</text>
</comment>
<dbReference type="AlphaFoldDB" id="A0A1Y1WYF7"/>
<reference evidence="2 3" key="2">
    <citation type="submission" date="2016-08" db="EMBL/GenBank/DDBJ databases">
        <title>Pervasive Adenine N6-methylation of Active Genes in Fungi.</title>
        <authorList>
            <consortium name="DOE Joint Genome Institute"/>
            <person name="Mondo S.J."/>
            <person name="Dannebaum R.O."/>
            <person name="Kuo R.C."/>
            <person name="Labutti K."/>
            <person name="Haridas S."/>
            <person name="Kuo A."/>
            <person name="Salamov A."/>
            <person name="Ahrendt S.R."/>
            <person name="Lipzen A."/>
            <person name="Sullivan W."/>
            <person name="Andreopoulos W.B."/>
            <person name="Clum A."/>
            <person name="Lindquist E."/>
            <person name="Daum C."/>
            <person name="Ramamoorthy G.K."/>
            <person name="Gryganskyi A."/>
            <person name="Culley D."/>
            <person name="Magnuson J.K."/>
            <person name="James T.Y."/>
            <person name="O'Malley M.A."/>
            <person name="Stajich J.E."/>
            <person name="Spatafora J.W."/>
            <person name="Visel A."/>
            <person name="Grigoriev I.V."/>
        </authorList>
    </citation>
    <scope>NUCLEOTIDE SEQUENCE [LARGE SCALE GENOMIC DNA]</scope>
    <source>
        <strain evidence="2 3">S4</strain>
    </source>
</reference>
<keyword evidence="1" id="KW-0812">Transmembrane</keyword>